<dbReference type="SUPFAM" id="SSF56574">
    <property type="entry name" value="Serpins"/>
    <property type="match status" value="1"/>
</dbReference>
<dbReference type="PANTHER" id="PTHR11461">
    <property type="entry name" value="SERINE PROTEASE INHIBITOR, SERPIN"/>
    <property type="match status" value="1"/>
</dbReference>
<evidence type="ECO:0000313" key="5">
    <source>
        <dbReference type="EMBL" id="GMS79401.1"/>
    </source>
</evidence>
<dbReference type="PANTHER" id="PTHR11461:SF211">
    <property type="entry name" value="GH10112P-RELATED"/>
    <property type="match status" value="1"/>
</dbReference>
<reference evidence="5" key="1">
    <citation type="submission" date="2023-10" db="EMBL/GenBank/DDBJ databases">
        <title>Genome assembly of Pristionchus species.</title>
        <authorList>
            <person name="Yoshida K."/>
            <person name="Sommer R.J."/>
        </authorList>
    </citation>
    <scope>NUCLEOTIDE SEQUENCE</scope>
    <source>
        <strain evidence="5">RS0144</strain>
    </source>
</reference>
<feature type="region of interest" description="Disordered" evidence="3">
    <location>
        <begin position="214"/>
        <end position="233"/>
    </location>
</feature>
<evidence type="ECO:0000313" key="6">
    <source>
        <dbReference type="Proteomes" id="UP001432027"/>
    </source>
</evidence>
<comment type="similarity">
    <text evidence="1 2">Belongs to the serpin family.</text>
</comment>
<accession>A0AAV5SID3</accession>
<feature type="non-terminal residue" evidence="5">
    <location>
        <position position="1"/>
    </location>
</feature>
<name>A0AAV5SID3_9BILA</name>
<organism evidence="5 6">
    <name type="scientific">Pristionchus entomophagus</name>
    <dbReference type="NCBI Taxonomy" id="358040"/>
    <lineage>
        <taxon>Eukaryota</taxon>
        <taxon>Metazoa</taxon>
        <taxon>Ecdysozoa</taxon>
        <taxon>Nematoda</taxon>
        <taxon>Chromadorea</taxon>
        <taxon>Rhabditida</taxon>
        <taxon>Rhabditina</taxon>
        <taxon>Diplogasteromorpha</taxon>
        <taxon>Diplogasteroidea</taxon>
        <taxon>Neodiplogasteridae</taxon>
        <taxon>Pristionchus</taxon>
    </lineage>
</organism>
<dbReference type="Pfam" id="PF00079">
    <property type="entry name" value="Serpin"/>
    <property type="match status" value="1"/>
</dbReference>
<dbReference type="Gene3D" id="3.30.497.10">
    <property type="entry name" value="Antithrombin, subunit I, domain 2"/>
    <property type="match status" value="1"/>
</dbReference>
<sequence length="266" mass="30095">HSGLSPSEVSSLYSSLTMALSQKSYAVTTSVANRFFLDKEFTLKSDFQSHVEKAFNSGAENLDFKHGGEAAERVNSFVSENTGGMITNLVDSGSFANAAAILINAVYFKGALEKQFEKRLTETKKFHGILGDRDTRFMRAHDIYMPYYLTKSLVAVSLQYRDPSYSLVVIMPMGDFGEWCQADGGVSARYRRQPQNRPDRRARAAQVQDLFDDQRQGGTPEVRSQRHLRKRRRPLRYLGQGRLRLCEGGYRGLRRGNGGIRGNRRY</sequence>
<evidence type="ECO:0000256" key="3">
    <source>
        <dbReference type="SAM" id="MobiDB-lite"/>
    </source>
</evidence>
<dbReference type="EMBL" id="BTSX01000001">
    <property type="protein sequence ID" value="GMS79401.1"/>
    <property type="molecule type" value="Genomic_DNA"/>
</dbReference>
<dbReference type="InterPro" id="IPR036186">
    <property type="entry name" value="Serpin_sf"/>
</dbReference>
<dbReference type="InterPro" id="IPR042178">
    <property type="entry name" value="Serpin_sf_1"/>
</dbReference>
<dbReference type="Gene3D" id="2.30.39.10">
    <property type="entry name" value="Alpha-1-antitrypsin, domain 1"/>
    <property type="match status" value="1"/>
</dbReference>
<dbReference type="InterPro" id="IPR023796">
    <property type="entry name" value="Serpin_dom"/>
</dbReference>
<dbReference type="GO" id="GO:0004867">
    <property type="term" value="F:serine-type endopeptidase inhibitor activity"/>
    <property type="evidence" value="ECO:0007669"/>
    <property type="project" value="InterPro"/>
</dbReference>
<dbReference type="AlphaFoldDB" id="A0AAV5SID3"/>
<dbReference type="InterPro" id="IPR042185">
    <property type="entry name" value="Serpin_sf_2"/>
</dbReference>
<feature type="domain" description="Serpin" evidence="4">
    <location>
        <begin position="1"/>
        <end position="248"/>
    </location>
</feature>
<dbReference type="Proteomes" id="UP001432027">
    <property type="component" value="Unassembled WGS sequence"/>
</dbReference>
<gene>
    <name evidence="5" type="ORF">PENTCL1PPCAC_1576</name>
</gene>
<keyword evidence="6" id="KW-1185">Reference proteome</keyword>
<proteinExistence type="inferred from homology"/>
<protein>
    <recommendedName>
        <fullName evidence="4">Serpin domain-containing protein</fullName>
    </recommendedName>
</protein>
<evidence type="ECO:0000256" key="2">
    <source>
        <dbReference type="RuleBase" id="RU000411"/>
    </source>
</evidence>
<dbReference type="SMART" id="SM00093">
    <property type="entry name" value="SERPIN"/>
    <property type="match status" value="1"/>
</dbReference>
<evidence type="ECO:0000259" key="4">
    <source>
        <dbReference type="SMART" id="SM00093"/>
    </source>
</evidence>
<comment type="caution">
    <text evidence="5">The sequence shown here is derived from an EMBL/GenBank/DDBJ whole genome shotgun (WGS) entry which is preliminary data.</text>
</comment>
<dbReference type="GO" id="GO:0005615">
    <property type="term" value="C:extracellular space"/>
    <property type="evidence" value="ECO:0007669"/>
    <property type="project" value="InterPro"/>
</dbReference>
<evidence type="ECO:0000256" key="1">
    <source>
        <dbReference type="ARBA" id="ARBA00009500"/>
    </source>
</evidence>
<dbReference type="InterPro" id="IPR000215">
    <property type="entry name" value="Serpin_fam"/>
</dbReference>